<dbReference type="Pfam" id="PF00560">
    <property type="entry name" value="LRR_1"/>
    <property type="match status" value="7"/>
</dbReference>
<evidence type="ECO:0000256" key="9">
    <source>
        <dbReference type="ARBA" id="ARBA00022989"/>
    </source>
</evidence>
<keyword evidence="6 13" id="KW-0812">Transmembrane</keyword>
<organism evidence="16 17">
    <name type="scientific">Eragrostis curvula</name>
    <name type="common">weeping love grass</name>
    <dbReference type="NCBI Taxonomy" id="38414"/>
    <lineage>
        <taxon>Eukaryota</taxon>
        <taxon>Viridiplantae</taxon>
        <taxon>Streptophyta</taxon>
        <taxon>Embryophyta</taxon>
        <taxon>Tracheophyta</taxon>
        <taxon>Spermatophyta</taxon>
        <taxon>Magnoliopsida</taxon>
        <taxon>Liliopsida</taxon>
        <taxon>Poales</taxon>
        <taxon>Poaceae</taxon>
        <taxon>PACMAD clade</taxon>
        <taxon>Chloridoideae</taxon>
        <taxon>Eragrostideae</taxon>
        <taxon>Eragrostidinae</taxon>
        <taxon>Eragrostis</taxon>
    </lineage>
</organism>
<sequence length="984" mass="108599">MQATTSHLLLITCTAFFLTCGALHLHGTDGRSCIPAEREAFLSFKKSIASDPVNRLSSWHGPDCCRWRGVMCSNETGHVLKLHLRNQNPDINSVAGCDDENALFGEISPSLLSLEQLEYMDLSMNCFTGQRETIPLFLGSMKKLRYLNLSGIPFSGQVPPQLGNLSKLQYLDLGSKSLGSNIYSADITWLKNLHMLQYLSMRQVNLSLISDWPHVLNSIPSLKVVDLSSCSLDSANQSIPHLNLTKLEGLHLPGNNFEHEVASCWFWKVTSLKYLDLRYHRLFGQFHDVLENMTSLQFLDLSFNLNNNLVLKGNFKNLHSLETLHLTENGMNGDIAELMDWLPQSVWDILQELHLGSNNFTGDIPNLIGRFTSLTILDLSKNNLAGSIPSELGNCSCLVTLDLSNNQLSGNVPTEFGGFANLTLLDLSNNNLIGVITEEIFSGLTSLKKIDLSSNNLKVVLDKDWLAPFSLNVALFRSCQMGPLLPAWLQQQVEITKLDLSRSALMGRIPDWFWLTFSQAIYIDISENKLSGNLPAHLGDMAVVLLYLSSNQLTGQIPQLPRNISVLDISNNSFSGTLSSDFGAQELQTLLMYSNQISGTIPGSLCKLNSLTDLDLSNNLFKGEVPRCIDAELSQSITFLLLSNNNLSGEFPALHNCENLQFLDLAWNNFFGRLPAWIGNLSKLQFLRLSHNTFSGNIPDEITNLSQLNYLDLSGNNLSSVIPRHLSNLTGMTLQNFRPLSGVATTLRDGDGNQVAGVTISGQFGQIISIITKGQQLRYGNGLAYFVSIDLSGNSLTGDIPSGITSLDALRNINLSSNCLHGNIPDKIGAMQSLESLDLSKNKLFGEIPWSISNLTSLSYLNLSYNNLSGRIPKGRQLDTLNADNPSIMYIGNSGLCGPPLQNSCSGNDNVTDGNHRGSRLELESMSFYLGLVLGFVAGLWMFTDKLYDRIYVFVVVKRAFLTRKADAEKIDLGSRIPDLEAYT</sequence>
<feature type="chain" id="PRO_5023929757" description="Leucine-rich repeat-containing N-terminal plant-type domain-containing protein" evidence="14">
    <location>
        <begin position="31"/>
        <end position="984"/>
    </location>
</feature>
<keyword evidence="3" id="KW-1003">Cell membrane</keyword>
<evidence type="ECO:0000256" key="14">
    <source>
        <dbReference type="SAM" id="SignalP"/>
    </source>
</evidence>
<feature type="domain" description="Leucine-rich repeat-containing N-terminal plant-type" evidence="15">
    <location>
        <begin position="36"/>
        <end position="73"/>
    </location>
</feature>
<name>A0A5J9WQH0_9POAL</name>
<protein>
    <recommendedName>
        <fullName evidence="15">Leucine-rich repeat-containing N-terminal plant-type domain-containing protein</fullName>
    </recommendedName>
</protein>
<dbReference type="Pfam" id="PF13855">
    <property type="entry name" value="LRR_8"/>
    <property type="match status" value="3"/>
</dbReference>
<evidence type="ECO:0000256" key="3">
    <source>
        <dbReference type="ARBA" id="ARBA00022475"/>
    </source>
</evidence>
<evidence type="ECO:0000256" key="2">
    <source>
        <dbReference type="ARBA" id="ARBA00009592"/>
    </source>
</evidence>
<dbReference type="InterPro" id="IPR013210">
    <property type="entry name" value="LRR_N_plant-typ"/>
</dbReference>
<dbReference type="Gene3D" id="3.80.10.10">
    <property type="entry name" value="Ribonuclease Inhibitor"/>
    <property type="match status" value="5"/>
</dbReference>
<evidence type="ECO:0000259" key="15">
    <source>
        <dbReference type="Pfam" id="PF08263"/>
    </source>
</evidence>
<keyword evidence="12" id="KW-0325">Glycoprotein</keyword>
<dbReference type="GO" id="GO:0005886">
    <property type="term" value="C:plasma membrane"/>
    <property type="evidence" value="ECO:0007669"/>
    <property type="project" value="UniProtKB-SubCell"/>
</dbReference>
<keyword evidence="17" id="KW-1185">Reference proteome</keyword>
<dbReference type="SMART" id="SM00369">
    <property type="entry name" value="LRR_TYP"/>
    <property type="match status" value="9"/>
</dbReference>
<feature type="transmembrane region" description="Helical" evidence="13">
    <location>
        <begin position="926"/>
        <end position="944"/>
    </location>
</feature>
<comment type="similarity">
    <text evidence="2">Belongs to the RLP family.</text>
</comment>
<dbReference type="FunFam" id="3.80.10.10:FF:000383">
    <property type="entry name" value="Leucine-rich repeat receptor protein kinase EMS1"/>
    <property type="match status" value="1"/>
</dbReference>
<evidence type="ECO:0000256" key="13">
    <source>
        <dbReference type="SAM" id="Phobius"/>
    </source>
</evidence>
<dbReference type="PRINTS" id="PR00019">
    <property type="entry name" value="LEURICHRPT"/>
</dbReference>
<dbReference type="PROSITE" id="PS51450">
    <property type="entry name" value="LRR"/>
    <property type="match status" value="1"/>
</dbReference>
<dbReference type="Proteomes" id="UP000324897">
    <property type="component" value="Chromosome 6"/>
</dbReference>
<dbReference type="GO" id="GO:0009742">
    <property type="term" value="P:brassinosteroid mediated signaling pathway"/>
    <property type="evidence" value="ECO:0007669"/>
    <property type="project" value="UniProtKB-KW"/>
</dbReference>
<keyword evidence="7 14" id="KW-0732">Signal</keyword>
<dbReference type="FunFam" id="3.80.10.10:FF:000649">
    <property type="entry name" value="Leucine Rich Repeat family protein"/>
    <property type="match status" value="1"/>
</dbReference>
<evidence type="ECO:0000256" key="12">
    <source>
        <dbReference type="ARBA" id="ARBA00023180"/>
    </source>
</evidence>
<dbReference type="InterPro" id="IPR001611">
    <property type="entry name" value="Leu-rich_rpt"/>
</dbReference>
<feature type="non-terminal residue" evidence="16">
    <location>
        <position position="1"/>
    </location>
</feature>
<feature type="signal peptide" evidence="14">
    <location>
        <begin position="1"/>
        <end position="30"/>
    </location>
</feature>
<dbReference type="OrthoDB" id="693134at2759"/>
<keyword evidence="9 13" id="KW-1133">Transmembrane helix</keyword>
<evidence type="ECO:0000256" key="7">
    <source>
        <dbReference type="ARBA" id="ARBA00022729"/>
    </source>
</evidence>
<reference evidence="16 17" key="1">
    <citation type="journal article" date="2019" name="Sci. Rep.">
        <title>A high-quality genome of Eragrostis curvula grass provides insights into Poaceae evolution and supports new strategies to enhance forage quality.</title>
        <authorList>
            <person name="Carballo J."/>
            <person name="Santos B.A.C.M."/>
            <person name="Zappacosta D."/>
            <person name="Garbus I."/>
            <person name="Selva J.P."/>
            <person name="Gallo C.A."/>
            <person name="Diaz A."/>
            <person name="Albertini E."/>
            <person name="Caccamo M."/>
            <person name="Echenique V."/>
        </authorList>
    </citation>
    <scope>NUCLEOTIDE SEQUENCE [LARGE SCALE GENOMIC DNA]</scope>
    <source>
        <strain evidence="17">cv. Victoria</strain>
        <tissue evidence="16">Leaf</tissue>
    </source>
</reference>
<evidence type="ECO:0000256" key="5">
    <source>
        <dbReference type="ARBA" id="ARBA00022626"/>
    </source>
</evidence>
<dbReference type="Gramene" id="TVU49570">
    <property type="protein sequence ID" value="TVU49570"/>
    <property type="gene ID" value="EJB05_00883"/>
</dbReference>
<keyword evidence="10 13" id="KW-0472">Membrane</keyword>
<dbReference type="SUPFAM" id="SSF52058">
    <property type="entry name" value="L domain-like"/>
    <property type="match status" value="3"/>
</dbReference>
<gene>
    <name evidence="16" type="ORF">EJB05_00883</name>
</gene>
<dbReference type="PANTHER" id="PTHR48063:SF9">
    <property type="entry name" value="LRR PROTEIN WM1.10"/>
    <property type="match status" value="1"/>
</dbReference>
<dbReference type="InterPro" id="IPR032675">
    <property type="entry name" value="LRR_dom_sf"/>
</dbReference>
<evidence type="ECO:0000256" key="10">
    <source>
        <dbReference type="ARBA" id="ARBA00023136"/>
    </source>
</evidence>
<dbReference type="AlphaFoldDB" id="A0A5J9WQH0"/>
<evidence type="ECO:0000256" key="1">
    <source>
        <dbReference type="ARBA" id="ARBA00004251"/>
    </source>
</evidence>
<dbReference type="FunFam" id="3.80.10.10:FF:000095">
    <property type="entry name" value="LRR receptor-like serine/threonine-protein kinase GSO1"/>
    <property type="match status" value="1"/>
</dbReference>
<dbReference type="SMART" id="SM00365">
    <property type="entry name" value="LRR_SD22"/>
    <property type="match status" value="5"/>
</dbReference>
<keyword evidence="11" id="KW-0675">Receptor</keyword>
<comment type="caution">
    <text evidence="16">The sequence shown here is derived from an EMBL/GenBank/DDBJ whole genome shotgun (WGS) entry which is preliminary data.</text>
</comment>
<keyword evidence="5" id="KW-1070">Brassinosteroid signaling pathway</keyword>
<accession>A0A5J9WQH0</accession>
<evidence type="ECO:0000256" key="4">
    <source>
        <dbReference type="ARBA" id="ARBA00022614"/>
    </source>
</evidence>
<evidence type="ECO:0000256" key="6">
    <source>
        <dbReference type="ARBA" id="ARBA00022692"/>
    </source>
</evidence>
<comment type="subcellular location">
    <subcellularLocation>
        <location evidence="1">Cell membrane</location>
        <topology evidence="1">Single-pass type I membrane protein</topology>
    </subcellularLocation>
</comment>
<dbReference type="Pfam" id="PF08263">
    <property type="entry name" value="LRRNT_2"/>
    <property type="match status" value="1"/>
</dbReference>
<dbReference type="EMBL" id="RWGY01000002">
    <property type="protein sequence ID" value="TVU49570.1"/>
    <property type="molecule type" value="Genomic_DNA"/>
</dbReference>
<dbReference type="FunFam" id="3.80.10.10:FF:000111">
    <property type="entry name" value="LRR receptor-like serine/threonine-protein kinase ERECTA"/>
    <property type="match status" value="1"/>
</dbReference>
<dbReference type="InterPro" id="IPR003591">
    <property type="entry name" value="Leu-rich_rpt_typical-subtyp"/>
</dbReference>
<evidence type="ECO:0000256" key="8">
    <source>
        <dbReference type="ARBA" id="ARBA00022737"/>
    </source>
</evidence>
<evidence type="ECO:0000313" key="17">
    <source>
        <dbReference type="Proteomes" id="UP000324897"/>
    </source>
</evidence>
<keyword evidence="8" id="KW-0677">Repeat</keyword>
<evidence type="ECO:0000313" key="16">
    <source>
        <dbReference type="EMBL" id="TVU49570.1"/>
    </source>
</evidence>
<dbReference type="FunFam" id="3.80.10.10:FF:001347">
    <property type="entry name" value="LRR receptor-like serine/threonine-protein kinase GSO2"/>
    <property type="match status" value="1"/>
</dbReference>
<dbReference type="InterPro" id="IPR046956">
    <property type="entry name" value="RLP23-like"/>
</dbReference>
<evidence type="ECO:0000256" key="11">
    <source>
        <dbReference type="ARBA" id="ARBA00023170"/>
    </source>
</evidence>
<dbReference type="PANTHER" id="PTHR48063">
    <property type="entry name" value="LRR RECEPTOR-LIKE KINASE"/>
    <property type="match status" value="1"/>
</dbReference>
<proteinExistence type="inferred from homology"/>
<keyword evidence="4" id="KW-0433">Leucine-rich repeat</keyword>